<proteinExistence type="predicted"/>
<dbReference type="InterPro" id="IPR051799">
    <property type="entry name" value="NADH_flavin_oxidoreductase"/>
</dbReference>
<dbReference type="OrthoDB" id="9772736at2"/>
<name>A0A1B2IX40_9LACO</name>
<keyword evidence="5" id="KW-1185">Reference proteome</keyword>
<evidence type="ECO:0000313" key="4">
    <source>
        <dbReference type="EMBL" id="ANZ66603.1"/>
    </source>
</evidence>
<dbReference type="InterPro" id="IPR001155">
    <property type="entry name" value="OxRdtase_FMN_N"/>
</dbReference>
<dbReference type="CDD" id="cd04735">
    <property type="entry name" value="OYE_like_4_FMN"/>
    <property type="match status" value="1"/>
</dbReference>
<dbReference type="GO" id="GO:0010181">
    <property type="term" value="F:FMN binding"/>
    <property type="evidence" value="ECO:0007669"/>
    <property type="project" value="InterPro"/>
</dbReference>
<dbReference type="PANTHER" id="PTHR43656">
    <property type="entry name" value="BINDING OXIDOREDUCTASE, PUTATIVE (AFU_ORTHOLOGUE AFUA_2G08260)-RELATED"/>
    <property type="match status" value="1"/>
</dbReference>
<gene>
    <name evidence="4" type="ORF">AYR63_05260</name>
</gene>
<sequence>MTDYNFLNPYRFRNGAVVKNRIVMAPMTEMSAHENGAITKDQIDYYGMRSGGVGMELTACAYVTPAGKGFEGNLGVDSDRMIPGLAKLAQAMKLNGTKAILQIFDAGRMTNSKILRGQQPVSASAIAAERPGSETPRALTGAEVLDEIKAFGEATRRAIAAGFDGVEIHGANTYLIQQFYSPNSNQREDKWGGNLENRMRFPLAVIDQVKEVADQYANHDFIVGYRISPEEIETPGIRLEDTLTFVDRLADAPLDYLHVSMGNVWRTSLNDKEATEPILPQILRVLDDRIPLIGVGNIEKPEDAEKVIDAGIDFATIGRELIREPQWVQKIIANDEGTIRYQLSPSDIDDLNIPAPLWDFLNFVFKPIAGISTEATPEETFANATAPWEKF</sequence>
<dbReference type="GO" id="GO:0016491">
    <property type="term" value="F:oxidoreductase activity"/>
    <property type="evidence" value="ECO:0007669"/>
    <property type="project" value="UniProtKB-KW"/>
</dbReference>
<accession>A0A1B2IX40</accession>
<protein>
    <submittedName>
        <fullName evidence="4">NADH-dependent flavin oxidoreductase</fullName>
    </submittedName>
</protein>
<dbReference type="Proteomes" id="UP000093267">
    <property type="component" value="Chromosome"/>
</dbReference>
<dbReference type="AlphaFoldDB" id="A0A1B2IX40"/>
<feature type="domain" description="NADH:flavin oxidoreductase/NADH oxidase N-terminal" evidence="3">
    <location>
        <begin position="8"/>
        <end position="332"/>
    </location>
</feature>
<reference evidence="4 5" key="1">
    <citation type="submission" date="2016-03" db="EMBL/GenBank/DDBJ databases">
        <title>Pediococcus and Lactobacillus from brewery environment - whole genome sequencing and assembly.</title>
        <authorList>
            <person name="Behr J."/>
            <person name="Geissler A.J."/>
            <person name="Vogel R.F."/>
        </authorList>
    </citation>
    <scope>NUCLEOTIDE SEQUENCE [LARGE SCALE GENOMIC DNA]</scope>
    <source>
        <strain evidence="4 5">TMW 1.1995</strain>
    </source>
</reference>
<dbReference type="KEGG" id="lpd:AYR62_14265"/>
<organism evidence="4 5">
    <name type="scientific">Secundilactobacillus paracollinoides</name>
    <dbReference type="NCBI Taxonomy" id="240427"/>
    <lineage>
        <taxon>Bacteria</taxon>
        <taxon>Bacillati</taxon>
        <taxon>Bacillota</taxon>
        <taxon>Bacilli</taxon>
        <taxon>Lactobacillales</taxon>
        <taxon>Lactobacillaceae</taxon>
        <taxon>Secundilactobacillus</taxon>
    </lineage>
</organism>
<dbReference type="STRING" id="240427.AYR62_14265"/>
<dbReference type="PANTHER" id="PTHR43656:SF2">
    <property type="entry name" value="BINDING OXIDOREDUCTASE, PUTATIVE (AFU_ORTHOLOGUE AFUA_2G08260)-RELATED"/>
    <property type="match status" value="1"/>
</dbReference>
<keyword evidence="2" id="KW-0560">Oxidoreductase</keyword>
<dbReference type="Pfam" id="PF00724">
    <property type="entry name" value="Oxidored_FMN"/>
    <property type="match status" value="1"/>
</dbReference>
<evidence type="ECO:0000313" key="5">
    <source>
        <dbReference type="Proteomes" id="UP000093267"/>
    </source>
</evidence>
<dbReference type="SUPFAM" id="SSF51395">
    <property type="entry name" value="FMN-linked oxidoreductases"/>
    <property type="match status" value="1"/>
</dbReference>
<evidence type="ECO:0000256" key="1">
    <source>
        <dbReference type="ARBA" id="ARBA00022630"/>
    </source>
</evidence>
<keyword evidence="1" id="KW-0285">Flavoprotein</keyword>
<evidence type="ECO:0000256" key="2">
    <source>
        <dbReference type="ARBA" id="ARBA00023002"/>
    </source>
</evidence>
<dbReference type="RefSeq" id="WP_065901944.1">
    <property type="nucleotide sequence ID" value="NZ_CP014912.1"/>
</dbReference>
<dbReference type="InterPro" id="IPR013785">
    <property type="entry name" value="Aldolase_TIM"/>
</dbReference>
<dbReference type="Gene3D" id="3.20.20.70">
    <property type="entry name" value="Aldolase class I"/>
    <property type="match status" value="1"/>
</dbReference>
<evidence type="ECO:0000259" key="3">
    <source>
        <dbReference type="Pfam" id="PF00724"/>
    </source>
</evidence>
<dbReference type="EMBL" id="CP014924">
    <property type="protein sequence ID" value="ANZ66603.1"/>
    <property type="molecule type" value="Genomic_DNA"/>
</dbReference>